<dbReference type="KEGG" id="sgi:SGRAN_3605"/>
<proteinExistence type="predicted"/>
<sequence>MIEPSMRKEFETWVETARPPLAEEPALGLAALMTTAAFVDPVAQVPIFDAIAAATAASDNGAARATQIAAALPWATEGKPRIALPRALWDDYWAIVAEPPSPTAGELDLTLAVVALGSRYDQRMIDACEAALLEFDSVHELIAQPEVRLTTADLESHAADSLAHDLLSMLTANGYDIEVIDADTVVLPGDYPAQNRTNRRILQLHDIWHLVAGYGFTPAGEVAISGFQMAQFGQNYSTRFLATVASKAAVHAPAMMDMLLTVMFDGWRHGRATKELIAVPWHQRIADPIERVRAELGIRPLDSAAVRMMEALTPAAA</sequence>
<reference evidence="1 2" key="1">
    <citation type="journal article" date="2016" name="BMC Genomics">
        <title>Genomic analysis of the nitrate-respiring Sphingopyxis granuli (formerly Sphingomonas macrogoltabida) strain TFA.</title>
        <authorList>
            <person name="Garcia-Romero I."/>
            <person name="Perez-Pulido A.J."/>
            <person name="Gonzalez-Flores Y.E."/>
            <person name="Reyes-Ramirez F."/>
            <person name="Santero E."/>
            <person name="Floriano B."/>
        </authorList>
    </citation>
    <scope>NUCLEOTIDE SEQUENCE [LARGE SCALE GENOMIC DNA]</scope>
    <source>
        <strain evidence="1 2">TFA</strain>
    </source>
</reference>
<dbReference type="EMBL" id="CP012199">
    <property type="protein sequence ID" value="AMG75946.1"/>
    <property type="molecule type" value="Genomic_DNA"/>
</dbReference>
<evidence type="ECO:0000313" key="2">
    <source>
        <dbReference type="Proteomes" id="UP000058599"/>
    </source>
</evidence>
<dbReference type="GO" id="GO:0006744">
    <property type="term" value="P:ubiquinone biosynthetic process"/>
    <property type="evidence" value="ECO:0007669"/>
    <property type="project" value="InterPro"/>
</dbReference>
<organism evidence="1 2">
    <name type="scientific">Sphingopyxis granuli</name>
    <dbReference type="NCBI Taxonomy" id="267128"/>
    <lineage>
        <taxon>Bacteria</taxon>
        <taxon>Pseudomonadati</taxon>
        <taxon>Pseudomonadota</taxon>
        <taxon>Alphaproteobacteria</taxon>
        <taxon>Sphingomonadales</taxon>
        <taxon>Sphingomonadaceae</taxon>
        <taxon>Sphingopyxis</taxon>
    </lineage>
</organism>
<keyword evidence="2" id="KW-1185">Reference proteome</keyword>
<protein>
    <submittedName>
        <fullName evidence="1">Uncharacterized protein</fullName>
    </submittedName>
</protein>
<evidence type="ECO:0000313" key="1">
    <source>
        <dbReference type="EMBL" id="AMG75946.1"/>
    </source>
</evidence>
<gene>
    <name evidence="1" type="ORF">SGRAN_3605</name>
</gene>
<dbReference type="Proteomes" id="UP000058599">
    <property type="component" value="Chromosome"/>
</dbReference>
<name>A0AA86GQK5_9SPHN</name>
<dbReference type="Pfam" id="PF05019">
    <property type="entry name" value="Coq4"/>
    <property type="match status" value="1"/>
</dbReference>
<accession>A0AA86GQK5</accession>
<dbReference type="AlphaFoldDB" id="A0AA86GQK5"/>
<dbReference type="InterPro" id="IPR007715">
    <property type="entry name" value="Coq4"/>
</dbReference>